<evidence type="ECO:0000313" key="1">
    <source>
        <dbReference type="EMBL" id="KAK7324347.1"/>
    </source>
</evidence>
<organism evidence="1 2">
    <name type="scientific">Canavalia gladiata</name>
    <name type="common">Sword bean</name>
    <name type="synonym">Dolichos gladiatus</name>
    <dbReference type="NCBI Taxonomy" id="3824"/>
    <lineage>
        <taxon>Eukaryota</taxon>
        <taxon>Viridiplantae</taxon>
        <taxon>Streptophyta</taxon>
        <taxon>Embryophyta</taxon>
        <taxon>Tracheophyta</taxon>
        <taxon>Spermatophyta</taxon>
        <taxon>Magnoliopsida</taxon>
        <taxon>eudicotyledons</taxon>
        <taxon>Gunneridae</taxon>
        <taxon>Pentapetalae</taxon>
        <taxon>rosids</taxon>
        <taxon>fabids</taxon>
        <taxon>Fabales</taxon>
        <taxon>Fabaceae</taxon>
        <taxon>Papilionoideae</taxon>
        <taxon>50 kb inversion clade</taxon>
        <taxon>NPAAA clade</taxon>
        <taxon>indigoferoid/millettioid clade</taxon>
        <taxon>Phaseoleae</taxon>
        <taxon>Canavalia</taxon>
    </lineage>
</organism>
<proteinExistence type="predicted"/>
<gene>
    <name evidence="1" type="ORF">VNO77_27880</name>
</gene>
<reference evidence="1 2" key="1">
    <citation type="submission" date="2024-01" db="EMBL/GenBank/DDBJ databases">
        <title>The genomes of 5 underutilized Papilionoideae crops provide insights into root nodulation and disease resistanc.</title>
        <authorList>
            <person name="Jiang F."/>
        </authorList>
    </citation>
    <scope>NUCLEOTIDE SEQUENCE [LARGE SCALE GENOMIC DNA]</scope>
    <source>
        <strain evidence="1">LVBAO_FW01</strain>
        <tissue evidence="1">Leaves</tissue>
    </source>
</reference>
<protein>
    <submittedName>
        <fullName evidence="1">Uncharacterized protein</fullName>
    </submittedName>
</protein>
<keyword evidence="2" id="KW-1185">Reference proteome</keyword>
<name>A0AAN9Q6W9_CANGL</name>
<sequence length="114" mass="12786">MTSRIVNQTIYFSDNMVLRLLTLSPGLSNLRISDNLRAYLTGGEMCDFLAQTTQLRPDQTHRDDLSDGYIEVAVFHSVVHQLVPEIWEDGQDVFMNLAVNGSNERPSGTSRIGD</sequence>
<evidence type="ECO:0000313" key="2">
    <source>
        <dbReference type="Proteomes" id="UP001367508"/>
    </source>
</evidence>
<dbReference type="AlphaFoldDB" id="A0AAN9Q6W9"/>
<accession>A0AAN9Q6W9</accession>
<comment type="caution">
    <text evidence="1">The sequence shown here is derived from an EMBL/GenBank/DDBJ whole genome shotgun (WGS) entry which is preliminary data.</text>
</comment>
<dbReference type="EMBL" id="JAYMYQ010000006">
    <property type="protein sequence ID" value="KAK7324347.1"/>
    <property type="molecule type" value="Genomic_DNA"/>
</dbReference>
<dbReference type="Proteomes" id="UP001367508">
    <property type="component" value="Unassembled WGS sequence"/>
</dbReference>